<keyword evidence="1" id="KW-0472">Membrane</keyword>
<evidence type="ECO:0000256" key="1">
    <source>
        <dbReference type="SAM" id="Phobius"/>
    </source>
</evidence>
<proteinExistence type="predicted"/>
<evidence type="ECO:0000313" key="3">
    <source>
        <dbReference type="EMBL" id="CAL6099302.1"/>
    </source>
</evidence>
<keyword evidence="1" id="KW-1133">Transmembrane helix</keyword>
<organism evidence="2">
    <name type="scientific">Hexamita inflata</name>
    <dbReference type="NCBI Taxonomy" id="28002"/>
    <lineage>
        <taxon>Eukaryota</taxon>
        <taxon>Metamonada</taxon>
        <taxon>Diplomonadida</taxon>
        <taxon>Hexamitidae</taxon>
        <taxon>Hexamitinae</taxon>
        <taxon>Hexamita</taxon>
    </lineage>
</organism>
<name>A0AA86UTS3_9EUKA</name>
<reference evidence="3 4" key="2">
    <citation type="submission" date="2024-07" db="EMBL/GenBank/DDBJ databases">
        <authorList>
            <person name="Akdeniz Z."/>
        </authorList>
    </citation>
    <scope>NUCLEOTIDE SEQUENCE [LARGE SCALE GENOMIC DNA]</scope>
</reference>
<gene>
    <name evidence="2" type="ORF">HINF_LOCUS55274</name>
    <name evidence="3" type="ORF">HINF_LOCUS70016</name>
</gene>
<dbReference type="Proteomes" id="UP001642409">
    <property type="component" value="Unassembled WGS sequence"/>
</dbReference>
<dbReference type="EMBL" id="CAXDID020000518">
    <property type="protein sequence ID" value="CAL6099302.1"/>
    <property type="molecule type" value="Genomic_DNA"/>
</dbReference>
<sequence length="190" mass="21892">MTNKCNTNKIIKIEIRTMLLCFFGAGIALCCVPLSYTHNIYDIQYQPWITIHFEDRDIYLYIGAGALMTIVGFFGFLMTFSGSEIQLKKANNNCLLAEMLVMFTAILAAGIVFCFIQYKYQHECYYSTVEKVFNVNIYDIYYPIYIGAAVGLTIFGFFGLLITVTAMYNDQKSFEEYERFQVQNPGQRLN</sequence>
<keyword evidence="1" id="KW-0812">Transmembrane</keyword>
<accession>A0AA86UTS3</accession>
<feature type="transmembrane region" description="Helical" evidence="1">
    <location>
        <begin position="140"/>
        <end position="164"/>
    </location>
</feature>
<feature type="transmembrane region" description="Helical" evidence="1">
    <location>
        <begin position="58"/>
        <end position="80"/>
    </location>
</feature>
<dbReference type="EMBL" id="CATOUU010001027">
    <property type="protein sequence ID" value="CAI9967629.1"/>
    <property type="molecule type" value="Genomic_DNA"/>
</dbReference>
<comment type="caution">
    <text evidence="2">The sequence shown here is derived from an EMBL/GenBank/DDBJ whole genome shotgun (WGS) entry which is preliminary data.</text>
</comment>
<dbReference type="AlphaFoldDB" id="A0AA86UTS3"/>
<reference evidence="2" key="1">
    <citation type="submission" date="2023-06" db="EMBL/GenBank/DDBJ databases">
        <authorList>
            <person name="Kurt Z."/>
        </authorList>
    </citation>
    <scope>NUCLEOTIDE SEQUENCE</scope>
</reference>
<evidence type="ECO:0000313" key="4">
    <source>
        <dbReference type="Proteomes" id="UP001642409"/>
    </source>
</evidence>
<protein>
    <submittedName>
        <fullName evidence="3">Hypothetical_protein</fullName>
    </submittedName>
</protein>
<evidence type="ECO:0000313" key="2">
    <source>
        <dbReference type="EMBL" id="CAI9967629.1"/>
    </source>
</evidence>
<feature type="transmembrane region" description="Helical" evidence="1">
    <location>
        <begin position="18"/>
        <end position="38"/>
    </location>
</feature>
<keyword evidence="4" id="KW-1185">Reference proteome</keyword>
<feature type="transmembrane region" description="Helical" evidence="1">
    <location>
        <begin position="100"/>
        <end position="120"/>
    </location>
</feature>